<sequence length="88" mass="9946">MNEDHSFKCEMRQAQTGSLLPLGSNSRDDERNRVSPKPSPELNCKTTGFTKALRASSSHSRVSVLLSRLRAQNIDRHWELLLLQIGLD</sequence>
<accession>A0A1V4K8W7</accession>
<comment type="caution">
    <text evidence="2">The sequence shown here is derived from an EMBL/GenBank/DDBJ whole genome shotgun (WGS) entry which is preliminary data.</text>
</comment>
<evidence type="ECO:0000313" key="3">
    <source>
        <dbReference type="Proteomes" id="UP000190648"/>
    </source>
</evidence>
<evidence type="ECO:0000256" key="1">
    <source>
        <dbReference type="SAM" id="MobiDB-lite"/>
    </source>
</evidence>
<keyword evidence="3" id="KW-1185">Reference proteome</keyword>
<evidence type="ECO:0000313" key="2">
    <source>
        <dbReference type="EMBL" id="OPJ80813.1"/>
    </source>
</evidence>
<organism evidence="2 3">
    <name type="scientific">Patagioenas fasciata monilis</name>
    <dbReference type="NCBI Taxonomy" id="372326"/>
    <lineage>
        <taxon>Eukaryota</taxon>
        <taxon>Metazoa</taxon>
        <taxon>Chordata</taxon>
        <taxon>Craniata</taxon>
        <taxon>Vertebrata</taxon>
        <taxon>Euteleostomi</taxon>
        <taxon>Archelosauria</taxon>
        <taxon>Archosauria</taxon>
        <taxon>Dinosauria</taxon>
        <taxon>Saurischia</taxon>
        <taxon>Theropoda</taxon>
        <taxon>Coelurosauria</taxon>
        <taxon>Aves</taxon>
        <taxon>Neognathae</taxon>
        <taxon>Neoaves</taxon>
        <taxon>Columbimorphae</taxon>
        <taxon>Columbiformes</taxon>
        <taxon>Columbidae</taxon>
        <taxon>Patagioenas</taxon>
    </lineage>
</organism>
<feature type="region of interest" description="Disordered" evidence="1">
    <location>
        <begin position="1"/>
        <end position="45"/>
    </location>
</feature>
<dbReference type="AlphaFoldDB" id="A0A1V4K8W7"/>
<name>A0A1V4K8W7_PATFA</name>
<proteinExistence type="predicted"/>
<reference evidence="2 3" key="1">
    <citation type="submission" date="2016-02" db="EMBL/GenBank/DDBJ databases">
        <title>Band-tailed pigeon sequencing and assembly.</title>
        <authorList>
            <person name="Soares A.E."/>
            <person name="Novak B.J."/>
            <person name="Rice E.S."/>
            <person name="O'Connell B."/>
            <person name="Chang D."/>
            <person name="Weber S."/>
            <person name="Shapiro B."/>
        </authorList>
    </citation>
    <scope>NUCLEOTIDE SEQUENCE [LARGE SCALE GENOMIC DNA]</scope>
    <source>
        <strain evidence="2">BTP2013</strain>
        <tissue evidence="2">Blood</tissue>
    </source>
</reference>
<feature type="compositionally biased region" description="Basic and acidic residues" evidence="1">
    <location>
        <begin position="1"/>
        <end position="11"/>
    </location>
</feature>
<gene>
    <name evidence="2" type="ORF">AV530_004232</name>
</gene>
<dbReference type="Proteomes" id="UP000190648">
    <property type="component" value="Unassembled WGS sequence"/>
</dbReference>
<protein>
    <submittedName>
        <fullName evidence="2">Uncharacterized protein</fullName>
    </submittedName>
</protein>
<dbReference type="EMBL" id="LSYS01004144">
    <property type="protein sequence ID" value="OPJ80813.1"/>
    <property type="molecule type" value="Genomic_DNA"/>
</dbReference>